<evidence type="ECO:0000256" key="1">
    <source>
        <dbReference type="ARBA" id="ARBA00001198"/>
    </source>
</evidence>
<dbReference type="SUPFAM" id="SSF56235">
    <property type="entry name" value="N-terminal nucleophile aminohydrolases (Ntn hydrolases)"/>
    <property type="match status" value="1"/>
</dbReference>
<evidence type="ECO:0000256" key="5">
    <source>
        <dbReference type="ARBA" id="ARBA00022490"/>
    </source>
</evidence>
<reference evidence="11" key="1">
    <citation type="submission" date="2020-06" db="EMBL/GenBank/DDBJ databases">
        <authorList>
            <person name="Li T."/>
            <person name="Hu X."/>
            <person name="Zhang T."/>
            <person name="Song X."/>
            <person name="Zhang H."/>
            <person name="Dai N."/>
            <person name="Sheng W."/>
            <person name="Hou X."/>
            <person name="Wei L."/>
        </authorList>
    </citation>
    <scope>NUCLEOTIDE SEQUENCE</scope>
    <source>
        <strain evidence="11">KEN8</strain>
        <tissue evidence="11">Leaf</tissue>
    </source>
</reference>
<dbReference type="InterPro" id="IPR029055">
    <property type="entry name" value="Ntn_hydrolases_N"/>
</dbReference>
<evidence type="ECO:0000256" key="7">
    <source>
        <dbReference type="ARBA" id="ARBA00022698"/>
    </source>
</evidence>
<name>A0AAW2NV33_9LAMI</name>
<keyword evidence="6" id="KW-0645">Protease</keyword>
<dbReference type="GO" id="GO:0005737">
    <property type="term" value="C:cytoplasm"/>
    <property type="evidence" value="ECO:0007669"/>
    <property type="project" value="TreeGrafter"/>
</dbReference>
<evidence type="ECO:0000256" key="8">
    <source>
        <dbReference type="ARBA" id="ARBA00022801"/>
    </source>
</evidence>
<keyword evidence="7" id="KW-0888">Threonine protease</keyword>
<dbReference type="GO" id="GO:0019774">
    <property type="term" value="C:proteasome core complex, beta-subunit complex"/>
    <property type="evidence" value="ECO:0007669"/>
    <property type="project" value="UniProtKB-ARBA"/>
</dbReference>
<comment type="subcellular location">
    <subcellularLocation>
        <location evidence="3">Nucleus</location>
    </subcellularLocation>
</comment>
<evidence type="ECO:0000256" key="6">
    <source>
        <dbReference type="ARBA" id="ARBA00022670"/>
    </source>
</evidence>
<accession>A0AAW2NV33</accession>
<organism evidence="11">
    <name type="scientific">Sesamum calycinum</name>
    <dbReference type="NCBI Taxonomy" id="2727403"/>
    <lineage>
        <taxon>Eukaryota</taxon>
        <taxon>Viridiplantae</taxon>
        <taxon>Streptophyta</taxon>
        <taxon>Embryophyta</taxon>
        <taxon>Tracheophyta</taxon>
        <taxon>Spermatophyta</taxon>
        <taxon>Magnoliopsida</taxon>
        <taxon>eudicotyledons</taxon>
        <taxon>Gunneridae</taxon>
        <taxon>Pentapetalae</taxon>
        <taxon>asterids</taxon>
        <taxon>lamiids</taxon>
        <taxon>Lamiales</taxon>
        <taxon>Pedaliaceae</taxon>
        <taxon>Sesamum</taxon>
    </lineage>
</organism>
<gene>
    <name evidence="11" type="ORF">Scaly_1701700</name>
</gene>
<comment type="function">
    <text evidence="2">The proteasome is a multicatalytic proteinase complex which is characterized by its ability to cleave peptides with Arg, Phe, Tyr, Leu, and Glu adjacent to the leaving group at neutral or slightly basic pH. The proteasome has an ATP-dependent proteolytic activity.</text>
</comment>
<sequence length="390" mass="42400">MDGISGDLNAPHSMGTTIIGVTYNGGVVLGADSRTSTGMYVANRASDKITQLTDNVYICRSGSAADSQIVSDYVRYFLHQHTIQLGQPSTVKVAANLVRLLSYNNKNMLQTGLIVGGWDKNEGGKIYGIPLGGTILEQPFTIGGSGSTYLYGFFDQVWKEGMTQDEAELHLYLTINLTRRFFSETGRESSISCHCSDGASGGVVRTVTINKDGVTRKFFPGDTLPLWHEELEPKDSMLDILSSASPEPMIHGGLLGLKKGTGLRCFALLSTSNKQLLAVVLATNHYCLQNAPMAALSFHHSKVDGKSELGMHDSCHTSGVEQRNSTDVLLDKLPCGQTGQKLYPTNSHHYRSCCKLGWEGRYFQNLHPSSFAGPLEEKGSLCNEHSSQIP</sequence>
<evidence type="ECO:0000256" key="3">
    <source>
        <dbReference type="ARBA" id="ARBA00004123"/>
    </source>
</evidence>
<keyword evidence="8" id="KW-0378">Hydrolase</keyword>
<dbReference type="Gene3D" id="3.60.20.10">
    <property type="entry name" value="Glutamine Phosphoribosylpyrophosphate, subunit 1, domain 1"/>
    <property type="match status" value="1"/>
</dbReference>
<dbReference type="InterPro" id="IPR000243">
    <property type="entry name" value="Pept_T1A_subB"/>
</dbReference>
<dbReference type="AlphaFoldDB" id="A0AAW2NV33"/>
<dbReference type="CDD" id="cd03762">
    <property type="entry name" value="proteasome_beta_type_6"/>
    <property type="match status" value="1"/>
</dbReference>
<reference evidence="11" key="2">
    <citation type="journal article" date="2024" name="Plant">
        <title>Genomic evolution and insights into agronomic trait innovations of Sesamum species.</title>
        <authorList>
            <person name="Miao H."/>
            <person name="Wang L."/>
            <person name="Qu L."/>
            <person name="Liu H."/>
            <person name="Sun Y."/>
            <person name="Le M."/>
            <person name="Wang Q."/>
            <person name="Wei S."/>
            <person name="Zheng Y."/>
            <person name="Lin W."/>
            <person name="Duan Y."/>
            <person name="Cao H."/>
            <person name="Xiong S."/>
            <person name="Wang X."/>
            <person name="Wei L."/>
            <person name="Li C."/>
            <person name="Ma Q."/>
            <person name="Ju M."/>
            <person name="Zhao R."/>
            <person name="Li G."/>
            <person name="Mu C."/>
            <person name="Tian Q."/>
            <person name="Mei H."/>
            <person name="Zhang T."/>
            <person name="Gao T."/>
            <person name="Zhang H."/>
        </authorList>
    </citation>
    <scope>NUCLEOTIDE SEQUENCE</scope>
    <source>
        <strain evidence="11">KEN8</strain>
    </source>
</reference>
<dbReference type="InterPro" id="IPR016050">
    <property type="entry name" value="Proteasome_bsu_CS"/>
</dbReference>
<dbReference type="PANTHER" id="PTHR32194">
    <property type="entry name" value="METALLOPROTEASE TLDD"/>
    <property type="match status" value="1"/>
</dbReference>
<dbReference type="InterPro" id="IPR001353">
    <property type="entry name" value="Proteasome_sua/b"/>
</dbReference>
<dbReference type="PRINTS" id="PR00141">
    <property type="entry name" value="PROTEASOME"/>
</dbReference>
<evidence type="ECO:0000313" key="11">
    <source>
        <dbReference type="EMBL" id="KAL0346857.1"/>
    </source>
</evidence>
<dbReference type="EMBL" id="JACGWM010000010">
    <property type="protein sequence ID" value="KAL0346857.1"/>
    <property type="molecule type" value="Genomic_DNA"/>
</dbReference>
<evidence type="ECO:0000256" key="10">
    <source>
        <dbReference type="PIRSR" id="PIRSR600243-1"/>
    </source>
</evidence>
<keyword evidence="9 11" id="KW-0647">Proteasome</keyword>
<dbReference type="GO" id="GO:0051603">
    <property type="term" value="P:proteolysis involved in protein catabolic process"/>
    <property type="evidence" value="ECO:0007669"/>
    <property type="project" value="InterPro"/>
</dbReference>
<dbReference type="PROSITE" id="PS00854">
    <property type="entry name" value="PROTEASOME_BETA_1"/>
    <property type="match status" value="1"/>
</dbReference>
<evidence type="ECO:0000256" key="2">
    <source>
        <dbReference type="ARBA" id="ARBA00002000"/>
    </source>
</evidence>
<feature type="active site" description="Nucleophile" evidence="10">
    <location>
        <position position="16"/>
    </location>
</feature>
<keyword evidence="5" id="KW-0963">Cytoplasm</keyword>
<dbReference type="EC" id="3.4.25.1" evidence="4"/>
<dbReference type="InterPro" id="IPR023333">
    <property type="entry name" value="Proteasome_suB-type"/>
</dbReference>
<dbReference type="GO" id="GO:0005634">
    <property type="term" value="C:nucleus"/>
    <property type="evidence" value="ECO:0007669"/>
    <property type="project" value="UniProtKB-SubCell"/>
</dbReference>
<dbReference type="GO" id="GO:0004298">
    <property type="term" value="F:threonine-type endopeptidase activity"/>
    <property type="evidence" value="ECO:0007669"/>
    <property type="project" value="UniProtKB-KW"/>
</dbReference>
<comment type="caution">
    <text evidence="11">The sequence shown here is derived from an EMBL/GenBank/DDBJ whole genome shotgun (WGS) entry which is preliminary data.</text>
</comment>
<dbReference type="PROSITE" id="PS51476">
    <property type="entry name" value="PROTEASOME_BETA_2"/>
    <property type="match status" value="1"/>
</dbReference>
<evidence type="ECO:0000256" key="9">
    <source>
        <dbReference type="ARBA" id="ARBA00022942"/>
    </source>
</evidence>
<protein>
    <recommendedName>
        <fullName evidence="4">proteasome endopeptidase complex</fullName>
        <ecNumber evidence="4">3.4.25.1</ecNumber>
    </recommendedName>
</protein>
<evidence type="ECO:0000256" key="4">
    <source>
        <dbReference type="ARBA" id="ARBA00012039"/>
    </source>
</evidence>
<proteinExistence type="predicted"/>
<dbReference type="PANTHER" id="PTHR32194:SF0">
    <property type="entry name" value="ATP-DEPENDENT PROTEASE SUBUNIT HSLV"/>
    <property type="match status" value="1"/>
</dbReference>
<comment type="catalytic activity">
    <reaction evidence="1">
        <text>Cleavage of peptide bonds with very broad specificity.</text>
        <dbReference type="EC" id="3.4.25.1"/>
    </reaction>
</comment>
<dbReference type="Pfam" id="PF00227">
    <property type="entry name" value="Proteasome"/>
    <property type="match status" value="1"/>
</dbReference>